<name>W4JZ27_HETIT</name>
<reference evidence="1 3" key="1">
    <citation type="journal article" date="2012" name="New Phytol.">
        <title>Insight into trade-off between wood decay and parasitism from the genome of a fungal forest pathogen.</title>
        <authorList>
            <person name="Olson A."/>
            <person name="Aerts A."/>
            <person name="Asiegbu F."/>
            <person name="Belbahri L."/>
            <person name="Bouzid O."/>
            <person name="Broberg A."/>
            <person name="Canback B."/>
            <person name="Coutinho P.M."/>
            <person name="Cullen D."/>
            <person name="Dalman K."/>
            <person name="Deflorio G."/>
            <person name="van Diepen L.T."/>
            <person name="Dunand C."/>
            <person name="Duplessis S."/>
            <person name="Durling M."/>
            <person name="Gonthier P."/>
            <person name="Grimwood J."/>
            <person name="Fossdal C.G."/>
            <person name="Hansson D."/>
            <person name="Henrissat B."/>
            <person name="Hietala A."/>
            <person name="Himmelstrand K."/>
            <person name="Hoffmeister D."/>
            <person name="Hogberg N."/>
            <person name="James T.Y."/>
            <person name="Karlsson M."/>
            <person name="Kohler A."/>
            <person name="Kues U."/>
            <person name="Lee Y.H."/>
            <person name="Lin Y.C."/>
            <person name="Lind M."/>
            <person name="Lindquist E."/>
            <person name="Lombard V."/>
            <person name="Lucas S."/>
            <person name="Lunden K."/>
            <person name="Morin E."/>
            <person name="Murat C."/>
            <person name="Park J."/>
            <person name="Raffaello T."/>
            <person name="Rouze P."/>
            <person name="Salamov A."/>
            <person name="Schmutz J."/>
            <person name="Solheim H."/>
            <person name="Stahlberg J."/>
            <person name="Velez H."/>
            <person name="de Vries R.P."/>
            <person name="Wiebenga A."/>
            <person name="Woodward S."/>
            <person name="Yakovlev I."/>
            <person name="Garbelotto M."/>
            <person name="Martin F."/>
            <person name="Grigoriev I.V."/>
            <person name="Stenlid J."/>
        </authorList>
    </citation>
    <scope>NUCLEOTIDE SEQUENCE [LARGE SCALE GENOMIC DNA]</scope>
    <source>
        <strain evidence="1 3">TC 32-1</strain>
    </source>
</reference>
<evidence type="ECO:0000313" key="3">
    <source>
        <dbReference type="Proteomes" id="UP000030671"/>
    </source>
</evidence>
<dbReference type="EMBL" id="KI925462">
    <property type="protein sequence ID" value="ETW78336.1"/>
    <property type="molecule type" value="Genomic_DNA"/>
</dbReference>
<dbReference type="HOGENOM" id="CLU_1896490_0_0_1"/>
<accession>W4JZ27</accession>
<organism evidence="1 3">
    <name type="scientific">Heterobasidion irregulare (strain TC 32-1)</name>
    <dbReference type="NCBI Taxonomy" id="747525"/>
    <lineage>
        <taxon>Eukaryota</taxon>
        <taxon>Fungi</taxon>
        <taxon>Dikarya</taxon>
        <taxon>Basidiomycota</taxon>
        <taxon>Agaricomycotina</taxon>
        <taxon>Agaricomycetes</taxon>
        <taxon>Russulales</taxon>
        <taxon>Bondarzewiaceae</taxon>
        <taxon>Heterobasidion</taxon>
        <taxon>Heterobasidion annosum species complex</taxon>
    </lineage>
</organism>
<dbReference type="RefSeq" id="XP_009550304.1">
    <property type="nucleotide sequence ID" value="XM_009552009.1"/>
</dbReference>
<dbReference type="RefSeq" id="XP_009550315.1">
    <property type="nucleotide sequence ID" value="XM_009552020.2"/>
</dbReference>
<dbReference type="GeneID" id="20668673"/>
<dbReference type="AlphaFoldDB" id="W4JZ27"/>
<dbReference type="KEGG" id="hir:HETIRDRAFT_421072"/>
<protein>
    <submittedName>
        <fullName evidence="1">Uncharacterized protein</fullName>
    </submittedName>
</protein>
<proteinExistence type="predicted"/>
<evidence type="ECO:0000313" key="1">
    <source>
        <dbReference type="EMBL" id="ETW78325.1"/>
    </source>
</evidence>
<dbReference type="Proteomes" id="UP000030671">
    <property type="component" value="Unassembled WGS sequence"/>
</dbReference>
<sequence>MDNGPLLVAESKHCPPSFNYARLPAHHFGAGQTHPPTATALLRLPEDTHIQLSFCMSHDNWKTNKIGKPCYEMAVGIQMDGDGWRWKRKRNDKKIGHGESADVMGLHLEEKRGQRHLFAFRCMYRPSRRLSSCR</sequence>
<evidence type="ECO:0000313" key="2">
    <source>
        <dbReference type="EMBL" id="ETW78336.1"/>
    </source>
</evidence>
<keyword evidence="3" id="KW-1185">Reference proteome</keyword>
<dbReference type="GeneID" id="20673698"/>
<gene>
    <name evidence="2" type="ORF">HETIRDRAFT_223342</name>
    <name evidence="1" type="ORF">HETIRDRAFT_421072</name>
</gene>
<dbReference type="EMBL" id="KI925462">
    <property type="protein sequence ID" value="ETW78325.1"/>
    <property type="molecule type" value="Genomic_DNA"/>
</dbReference>
<dbReference type="KEGG" id="hir:HETIRDRAFT_223342"/>